<feature type="transmembrane region" description="Helical" evidence="7">
    <location>
        <begin position="138"/>
        <end position="157"/>
    </location>
</feature>
<evidence type="ECO:0000256" key="1">
    <source>
        <dbReference type="ARBA" id="ARBA00004651"/>
    </source>
</evidence>
<feature type="transmembrane region" description="Helical" evidence="7">
    <location>
        <begin position="95"/>
        <end position="117"/>
    </location>
</feature>
<reference evidence="8" key="1">
    <citation type="submission" date="2019-08" db="EMBL/GenBank/DDBJ databases">
        <title>The improved chromosome-level genome for the pearl oyster Pinctada fucata martensii using PacBio sequencing and Hi-C.</title>
        <authorList>
            <person name="Zheng Z."/>
        </authorList>
    </citation>
    <scope>NUCLEOTIDE SEQUENCE</scope>
    <source>
        <strain evidence="8">ZZ-2019</strain>
        <tissue evidence="8">Adductor muscle</tissue>
    </source>
</reference>
<keyword evidence="5 7" id="KW-1133">Transmembrane helix</keyword>
<dbReference type="InterPro" id="IPR050895">
    <property type="entry name" value="XK-related_scramblase"/>
</dbReference>
<evidence type="ECO:0000256" key="4">
    <source>
        <dbReference type="ARBA" id="ARBA00022692"/>
    </source>
</evidence>
<evidence type="ECO:0000256" key="7">
    <source>
        <dbReference type="RuleBase" id="RU910716"/>
    </source>
</evidence>
<keyword evidence="4 7" id="KW-0812">Transmembrane</keyword>
<dbReference type="EMBL" id="VSWD01000010">
    <property type="protein sequence ID" value="KAK3089517.1"/>
    <property type="molecule type" value="Genomic_DNA"/>
</dbReference>
<evidence type="ECO:0000313" key="8">
    <source>
        <dbReference type="EMBL" id="KAK3089517.1"/>
    </source>
</evidence>
<sequence length="246" mass="28568">MLGLVDSFLESAMQLLLQLYLAITSSLPLTFSRVSSLCASLLATSLTHSAFYRVNRKANKTRKTVPYFSSFCYFLARISELTPRYLLLSLTCSQFLPWCLIAVPFHIGFVFLLYYYFKPNLKGICPNMKNMACMSRCDFLNKLFILMMSYIGLFSFINLVEGKSKKPAAIFYFVFYFENLLMTSIILWYSVSNKAVTWWTYTLWSVPIGIVCHVVFLSVFYECLHPNKRAESSVFQNEERTRISEY</sequence>
<dbReference type="AlphaFoldDB" id="A0AA89C0G3"/>
<dbReference type="InterPro" id="IPR018629">
    <property type="entry name" value="XK-rel"/>
</dbReference>
<comment type="caution">
    <text evidence="8">The sequence shown here is derived from an EMBL/GenBank/DDBJ whole genome shotgun (WGS) entry which is preliminary data.</text>
</comment>
<keyword evidence="6 7" id="KW-0472">Membrane</keyword>
<comment type="similarity">
    <text evidence="2 7">Belongs to the XK family.</text>
</comment>
<evidence type="ECO:0000256" key="5">
    <source>
        <dbReference type="ARBA" id="ARBA00022989"/>
    </source>
</evidence>
<dbReference type="GO" id="GO:0005886">
    <property type="term" value="C:plasma membrane"/>
    <property type="evidence" value="ECO:0007669"/>
    <property type="project" value="UniProtKB-SubCell"/>
</dbReference>
<dbReference type="PANTHER" id="PTHR16024">
    <property type="entry name" value="XK-RELATED PROTEIN"/>
    <property type="match status" value="1"/>
</dbReference>
<organism evidence="8 9">
    <name type="scientific">Pinctada imbricata</name>
    <name type="common">Atlantic pearl-oyster</name>
    <name type="synonym">Pinctada martensii</name>
    <dbReference type="NCBI Taxonomy" id="66713"/>
    <lineage>
        <taxon>Eukaryota</taxon>
        <taxon>Metazoa</taxon>
        <taxon>Spiralia</taxon>
        <taxon>Lophotrochozoa</taxon>
        <taxon>Mollusca</taxon>
        <taxon>Bivalvia</taxon>
        <taxon>Autobranchia</taxon>
        <taxon>Pteriomorphia</taxon>
        <taxon>Pterioida</taxon>
        <taxon>Pterioidea</taxon>
        <taxon>Pteriidae</taxon>
        <taxon>Pinctada</taxon>
    </lineage>
</organism>
<dbReference type="Proteomes" id="UP001186944">
    <property type="component" value="Unassembled WGS sequence"/>
</dbReference>
<keyword evidence="9" id="KW-1185">Reference proteome</keyword>
<name>A0AA89C0G3_PINIB</name>
<accession>A0AA89C0G3</accession>
<dbReference type="Pfam" id="PF09815">
    <property type="entry name" value="XK-related"/>
    <property type="match status" value="1"/>
</dbReference>
<evidence type="ECO:0000313" key="9">
    <source>
        <dbReference type="Proteomes" id="UP001186944"/>
    </source>
</evidence>
<comment type="subcellular location">
    <subcellularLocation>
        <location evidence="1">Cell membrane</location>
        <topology evidence="1">Multi-pass membrane protein</topology>
    </subcellularLocation>
    <subcellularLocation>
        <location evidence="7">Membrane</location>
        <topology evidence="7">Multi-pass membrane protein</topology>
    </subcellularLocation>
</comment>
<feature type="transmembrane region" description="Helical" evidence="7">
    <location>
        <begin position="169"/>
        <end position="189"/>
    </location>
</feature>
<keyword evidence="3" id="KW-1003">Cell membrane</keyword>
<dbReference type="PANTHER" id="PTHR16024:SF6">
    <property type="entry name" value="XK-RELATED PROTEIN"/>
    <property type="match status" value="1"/>
</dbReference>
<proteinExistence type="inferred from homology"/>
<evidence type="ECO:0000256" key="3">
    <source>
        <dbReference type="ARBA" id="ARBA00022475"/>
    </source>
</evidence>
<evidence type="ECO:0000256" key="6">
    <source>
        <dbReference type="ARBA" id="ARBA00023136"/>
    </source>
</evidence>
<feature type="transmembrane region" description="Helical" evidence="7">
    <location>
        <begin position="201"/>
        <end position="221"/>
    </location>
</feature>
<gene>
    <name evidence="8" type="ORF">FSP39_004230</name>
</gene>
<evidence type="ECO:0000256" key="2">
    <source>
        <dbReference type="ARBA" id="ARBA00008789"/>
    </source>
</evidence>
<protein>
    <recommendedName>
        <fullName evidence="7">XK-related protein</fullName>
    </recommendedName>
</protein>